<dbReference type="NCBIfam" id="TIGR02866">
    <property type="entry name" value="CoxB"/>
    <property type="match status" value="1"/>
</dbReference>
<sequence length="263" mass="30140">MKNINNLIFYLLMLFFPNIVVFADSAYDWQLGFQDPATPIMEGIINLHHDLMFFICVISVFVSWMLGRTLWHFEQSQNPIPSSLTHGTLIEMIWTITPAVILLIIAIPSFSLLYAMDEIISPAITIKTLGHQWYWSYEYSDYVNEDNESIIYDSYMIPEEDLELGQLRLLEVDNRMVVPINTHIRLIVTATDVLHSWAVPSLGIKCDAIPGRLNQTSLFIKREGVYYGQCSEICGINHGFMPIVVEAVSLPNYVSWVSNKLNE</sequence>
<feature type="domain" description="Cytochrome oxidase subunit II copper A binding" evidence="16">
    <location>
        <begin position="121"/>
        <end position="259"/>
    </location>
</feature>
<dbReference type="PANTHER" id="PTHR22888:SF9">
    <property type="entry name" value="CYTOCHROME C OXIDASE SUBUNIT 2"/>
    <property type="match status" value="1"/>
</dbReference>
<organism evidence="18">
    <name type="scientific">Riquetophycus sp. HSY-2014a</name>
    <dbReference type="NCBI Taxonomy" id="1488470"/>
    <lineage>
        <taxon>Eukaryota</taxon>
        <taxon>Rhodophyta</taxon>
        <taxon>Florideophyceae</taxon>
        <taxon>Rhodymeniophycidae</taxon>
        <taxon>Peyssonneliales</taxon>
        <taxon>Peyssonneliaceae</taxon>
        <taxon>Riquetophycus</taxon>
    </lineage>
</organism>
<dbReference type="GO" id="GO:0016491">
    <property type="term" value="F:oxidoreductase activity"/>
    <property type="evidence" value="ECO:0007669"/>
    <property type="project" value="InterPro"/>
</dbReference>
<dbReference type="CDD" id="cd13912">
    <property type="entry name" value="CcO_II_C"/>
    <property type="match status" value="1"/>
</dbReference>
<dbReference type="GO" id="GO:0004129">
    <property type="term" value="F:cytochrome-c oxidase activity"/>
    <property type="evidence" value="ECO:0007669"/>
    <property type="project" value="UniProtKB-EC"/>
</dbReference>
<evidence type="ECO:0000256" key="11">
    <source>
        <dbReference type="ARBA" id="ARBA00023128"/>
    </source>
</evidence>
<dbReference type="Gene3D" id="1.10.287.90">
    <property type="match status" value="1"/>
</dbReference>
<dbReference type="GO" id="GO:0042773">
    <property type="term" value="P:ATP synthesis coupled electron transport"/>
    <property type="evidence" value="ECO:0007669"/>
    <property type="project" value="TreeGrafter"/>
</dbReference>
<evidence type="ECO:0000259" key="16">
    <source>
        <dbReference type="PROSITE" id="PS50857"/>
    </source>
</evidence>
<dbReference type="GO" id="GO:0005743">
    <property type="term" value="C:mitochondrial inner membrane"/>
    <property type="evidence" value="ECO:0007669"/>
    <property type="project" value="UniProtKB-SubCell"/>
</dbReference>
<dbReference type="InterPro" id="IPR034210">
    <property type="entry name" value="CcO_II_C"/>
</dbReference>
<dbReference type="PROSITE" id="PS00078">
    <property type="entry name" value="COX2"/>
    <property type="match status" value="1"/>
</dbReference>
<evidence type="ECO:0000256" key="14">
    <source>
        <dbReference type="RuleBase" id="RU000457"/>
    </source>
</evidence>
<dbReference type="PROSITE" id="PS50857">
    <property type="entry name" value="COX2_CUA"/>
    <property type="match status" value="1"/>
</dbReference>
<reference evidence="18" key="1">
    <citation type="submission" date="2014-02" db="EMBL/GenBank/DDBJ databases">
        <title>Complete mitochondrion genomes reveal florideophycean red algal diversity.</title>
        <authorList>
            <person name="Yang E.C."/>
            <person name="Yoon H.S."/>
        </authorList>
    </citation>
    <scope>NUCLEOTIDE SEQUENCE</scope>
</reference>
<keyword evidence="10 14" id="KW-0186">Copper</keyword>
<keyword evidence="7" id="KW-1278">Translocase</keyword>
<comment type="subcellular location">
    <subcellularLocation>
        <location evidence="14">Mitochondrion inner membrane</location>
        <topology evidence="14">Multi-pass membrane protein</topology>
    </subcellularLocation>
    <subcellularLocation>
        <location evidence="1">Mitochondrion membrane</location>
        <topology evidence="1">Multi-pass membrane protein</topology>
    </subcellularLocation>
</comment>
<keyword evidence="3 14" id="KW-0813">Transport</keyword>
<feature type="domain" description="Cytochrome oxidase subunit II transmembrane region profile" evidence="17">
    <location>
        <begin position="25"/>
        <end position="120"/>
    </location>
</feature>
<evidence type="ECO:0000256" key="7">
    <source>
        <dbReference type="ARBA" id="ARBA00022967"/>
    </source>
</evidence>
<dbReference type="Pfam" id="PF02790">
    <property type="entry name" value="COX2_TM"/>
    <property type="match status" value="1"/>
</dbReference>
<evidence type="ECO:0000256" key="10">
    <source>
        <dbReference type="ARBA" id="ARBA00023008"/>
    </source>
</evidence>
<dbReference type="InterPro" id="IPR014222">
    <property type="entry name" value="Cyt_c_oxidase_su2"/>
</dbReference>
<evidence type="ECO:0000256" key="2">
    <source>
        <dbReference type="ARBA" id="ARBA00007866"/>
    </source>
</evidence>
<dbReference type="InterPro" id="IPR011759">
    <property type="entry name" value="Cyt_c_oxidase_su2_TM_dom"/>
</dbReference>
<evidence type="ECO:0000256" key="4">
    <source>
        <dbReference type="ARBA" id="ARBA00022660"/>
    </source>
</evidence>
<evidence type="ECO:0000256" key="6">
    <source>
        <dbReference type="ARBA" id="ARBA00022723"/>
    </source>
</evidence>
<protein>
    <recommendedName>
        <fullName evidence="14">Cytochrome c oxidase subunit 2</fullName>
    </recommendedName>
</protein>
<evidence type="ECO:0000256" key="3">
    <source>
        <dbReference type="ARBA" id="ARBA00022448"/>
    </source>
</evidence>
<accession>A0A0E3DBC3</accession>
<dbReference type="GO" id="GO:1902494">
    <property type="term" value="C:catalytic complex"/>
    <property type="evidence" value="ECO:0007669"/>
    <property type="project" value="UniProtKB-ARBA"/>
</dbReference>
<dbReference type="PROSITE" id="PS50999">
    <property type="entry name" value="COX2_TM"/>
    <property type="match status" value="1"/>
</dbReference>
<evidence type="ECO:0000256" key="5">
    <source>
        <dbReference type="ARBA" id="ARBA00022692"/>
    </source>
</evidence>
<keyword evidence="12 14" id="KW-0472">Membrane</keyword>
<dbReference type="InterPro" id="IPR002429">
    <property type="entry name" value="CcO_II-like_C"/>
</dbReference>
<keyword evidence="9 15" id="KW-1133">Transmembrane helix</keyword>
<comment type="cofactor">
    <cofactor evidence="14">
        <name>Cu cation</name>
        <dbReference type="ChEBI" id="CHEBI:23378"/>
    </cofactor>
    <text evidence="14">Binds a copper A center.</text>
</comment>
<evidence type="ECO:0000259" key="17">
    <source>
        <dbReference type="PROSITE" id="PS50999"/>
    </source>
</evidence>
<evidence type="ECO:0000256" key="9">
    <source>
        <dbReference type="ARBA" id="ARBA00022989"/>
    </source>
</evidence>
<dbReference type="PANTHER" id="PTHR22888">
    <property type="entry name" value="CYTOCHROME C OXIDASE, SUBUNIT II"/>
    <property type="match status" value="1"/>
</dbReference>
<dbReference type="InterPro" id="IPR036257">
    <property type="entry name" value="Cyt_c_oxidase_su2_TM_sf"/>
</dbReference>
<evidence type="ECO:0000256" key="15">
    <source>
        <dbReference type="SAM" id="Phobius"/>
    </source>
</evidence>
<comment type="similarity">
    <text evidence="2 14">Belongs to the cytochrome c oxidase subunit 2 family.</text>
</comment>
<evidence type="ECO:0000256" key="12">
    <source>
        <dbReference type="ARBA" id="ARBA00023136"/>
    </source>
</evidence>
<evidence type="ECO:0000313" key="18">
    <source>
        <dbReference type="EMBL" id="AHX02474.1"/>
    </source>
</evidence>
<dbReference type="InterPro" id="IPR001505">
    <property type="entry name" value="Copper_CuA"/>
</dbReference>
<keyword evidence="14" id="KW-0999">Mitochondrion inner membrane</keyword>
<gene>
    <name evidence="18" type="primary">cox2</name>
    <name evidence="18" type="ORF">Rique.mt.05</name>
</gene>
<dbReference type="SUPFAM" id="SSF49503">
    <property type="entry name" value="Cupredoxins"/>
    <property type="match status" value="1"/>
</dbReference>
<dbReference type="Gene3D" id="2.60.40.420">
    <property type="entry name" value="Cupredoxins - blue copper proteins"/>
    <property type="match status" value="1"/>
</dbReference>
<name>A0A0E3DBC3_9FLOR</name>
<evidence type="ECO:0000256" key="13">
    <source>
        <dbReference type="ARBA" id="ARBA00049512"/>
    </source>
</evidence>
<feature type="transmembrane region" description="Helical" evidence="15">
    <location>
        <begin position="92"/>
        <end position="116"/>
    </location>
</feature>
<dbReference type="SUPFAM" id="SSF81464">
    <property type="entry name" value="Cytochrome c oxidase subunit II-like, transmembrane region"/>
    <property type="match status" value="1"/>
</dbReference>
<geneLocation type="mitochondrion" evidence="18"/>
<keyword evidence="11 14" id="KW-0496">Mitochondrion</keyword>
<evidence type="ECO:0000256" key="1">
    <source>
        <dbReference type="ARBA" id="ARBA00004225"/>
    </source>
</evidence>
<keyword evidence="4 14" id="KW-0679">Respiratory chain</keyword>
<keyword evidence="6 14" id="KW-0479">Metal-binding</keyword>
<dbReference type="EMBL" id="KJ398161">
    <property type="protein sequence ID" value="AHX02474.1"/>
    <property type="molecule type" value="Genomic_DNA"/>
</dbReference>
<feature type="transmembrane region" description="Helical" evidence="15">
    <location>
        <begin position="7"/>
        <end position="27"/>
    </location>
</feature>
<dbReference type="Pfam" id="PF00116">
    <property type="entry name" value="COX2"/>
    <property type="match status" value="1"/>
</dbReference>
<comment type="catalytic activity">
    <reaction evidence="13">
        <text>4 Fe(II)-[cytochrome c] + O2 + 8 H(+)(in) = 4 Fe(III)-[cytochrome c] + 2 H2O + 4 H(+)(out)</text>
        <dbReference type="Rhea" id="RHEA:11436"/>
        <dbReference type="Rhea" id="RHEA-COMP:10350"/>
        <dbReference type="Rhea" id="RHEA-COMP:14399"/>
        <dbReference type="ChEBI" id="CHEBI:15377"/>
        <dbReference type="ChEBI" id="CHEBI:15378"/>
        <dbReference type="ChEBI" id="CHEBI:15379"/>
        <dbReference type="ChEBI" id="CHEBI:29033"/>
        <dbReference type="ChEBI" id="CHEBI:29034"/>
        <dbReference type="EC" id="7.1.1.9"/>
    </reaction>
    <physiologicalReaction direction="left-to-right" evidence="13">
        <dbReference type="Rhea" id="RHEA:11437"/>
    </physiologicalReaction>
</comment>
<dbReference type="AlphaFoldDB" id="A0A0E3DBC3"/>
<dbReference type="FunFam" id="1.10.287.90:FF:000004">
    <property type="entry name" value="Cytochrome c oxidase subunit 2"/>
    <property type="match status" value="1"/>
</dbReference>
<proteinExistence type="inferred from homology"/>
<dbReference type="GO" id="GO:0005507">
    <property type="term" value="F:copper ion binding"/>
    <property type="evidence" value="ECO:0007669"/>
    <property type="project" value="InterPro"/>
</dbReference>
<dbReference type="FunFam" id="2.60.40.420:FF:000001">
    <property type="entry name" value="Cytochrome c oxidase subunit 2"/>
    <property type="match status" value="1"/>
</dbReference>
<dbReference type="InterPro" id="IPR045187">
    <property type="entry name" value="CcO_II"/>
</dbReference>
<dbReference type="PRINTS" id="PR01166">
    <property type="entry name" value="CYCOXIDASEII"/>
</dbReference>
<dbReference type="InterPro" id="IPR008972">
    <property type="entry name" value="Cupredoxin"/>
</dbReference>
<feature type="transmembrane region" description="Helical" evidence="15">
    <location>
        <begin position="51"/>
        <end position="71"/>
    </location>
</feature>
<evidence type="ECO:0000256" key="8">
    <source>
        <dbReference type="ARBA" id="ARBA00022982"/>
    </source>
</evidence>
<comment type="function">
    <text evidence="14">Component of the cytochrome c oxidase, the last enzyme in the mitochondrial electron transport chain which drives oxidative phosphorylation. The respiratory chain contains 3 multisubunit complexes succinate dehydrogenase (complex II, CII), ubiquinol-cytochrome c oxidoreductase (cytochrome b-c1 complex, complex III, CIII) and cytochrome c oxidase (complex IV, CIV), that cooperate to transfer electrons derived from NADH and succinate to molecular oxygen, creating an electrochemical gradient over the inner membrane that drives transmembrane transport and the ATP synthase. Cytochrome c oxidase is the component of the respiratory chain that catalyzes the reduction of oxygen to water. Electrons originating from reduced cytochrome c in the intermembrane space (IMS) are transferred via the dinuclear copper A center (CU(A)) of subunit 2 and heme A of subunit 1 to the active site in subunit 1, a binuclear center (BNC) formed by heme A3 and copper B (CU(B)). The BNC reduces molecular oxygen to 2 water molecules using 4 electrons from cytochrome c in the IMS and 4 protons from the mitochondrial matrix.</text>
</comment>
<dbReference type="GO" id="GO:1902495">
    <property type="term" value="C:transmembrane transporter complex"/>
    <property type="evidence" value="ECO:0007669"/>
    <property type="project" value="UniProtKB-ARBA"/>
</dbReference>
<keyword evidence="5 14" id="KW-0812">Transmembrane</keyword>
<keyword evidence="8 14" id="KW-0249">Electron transport</keyword>